<comment type="caution">
    <text evidence="1">The sequence shown here is derived from an EMBL/GenBank/DDBJ whole genome shotgun (WGS) entry which is preliminary data.</text>
</comment>
<reference evidence="1 2" key="1">
    <citation type="journal article" date="2015" name="Genome Announc.">
        <title>Expanding the biotechnology potential of lactobacilli through comparative genomics of 213 strains and associated genera.</title>
        <authorList>
            <person name="Sun Z."/>
            <person name="Harris H.M."/>
            <person name="McCann A."/>
            <person name="Guo C."/>
            <person name="Argimon S."/>
            <person name="Zhang W."/>
            <person name="Yang X."/>
            <person name="Jeffery I.B."/>
            <person name="Cooney J.C."/>
            <person name="Kagawa T.F."/>
            <person name="Liu W."/>
            <person name="Song Y."/>
            <person name="Salvetti E."/>
            <person name="Wrobel A."/>
            <person name="Rasinkangas P."/>
            <person name="Parkhill J."/>
            <person name="Rea M.C."/>
            <person name="O'Sullivan O."/>
            <person name="Ritari J."/>
            <person name="Douillard F.P."/>
            <person name="Paul Ross R."/>
            <person name="Yang R."/>
            <person name="Briner A.E."/>
            <person name="Felis G.E."/>
            <person name="de Vos W.M."/>
            <person name="Barrangou R."/>
            <person name="Klaenhammer T.R."/>
            <person name="Caufield P.W."/>
            <person name="Cui Y."/>
            <person name="Zhang H."/>
            <person name="O'Toole P.W."/>
        </authorList>
    </citation>
    <scope>NUCLEOTIDE SEQUENCE [LARGE SCALE GENOMIC DNA]</scope>
    <source>
        <strain evidence="1 2">DSM 23365</strain>
    </source>
</reference>
<dbReference type="RefSeq" id="WP_156301636.1">
    <property type="nucleotide sequence ID" value="NZ_AYZM01000148.1"/>
</dbReference>
<name>A0A0R2ETM6_9LACO</name>
<dbReference type="EMBL" id="AYZM01000148">
    <property type="protein sequence ID" value="KRN18539.1"/>
    <property type="molecule type" value="Genomic_DNA"/>
</dbReference>
<evidence type="ECO:0000313" key="1">
    <source>
        <dbReference type="EMBL" id="KRN18539.1"/>
    </source>
</evidence>
<dbReference type="Proteomes" id="UP000051442">
    <property type="component" value="Unassembled WGS sequence"/>
</dbReference>
<accession>A0A0R2ETM6</accession>
<dbReference type="AlphaFoldDB" id="A0A0R2ETM6"/>
<dbReference type="PATRIC" id="fig|1423804.4.peg.2019"/>
<evidence type="ECO:0000313" key="2">
    <source>
        <dbReference type="Proteomes" id="UP000051442"/>
    </source>
</evidence>
<keyword evidence="2" id="KW-1185">Reference proteome</keyword>
<organism evidence="1 2">
    <name type="scientific">Secundilactobacillus similis DSM 23365 = JCM 2765</name>
    <dbReference type="NCBI Taxonomy" id="1423804"/>
    <lineage>
        <taxon>Bacteria</taxon>
        <taxon>Bacillati</taxon>
        <taxon>Bacillota</taxon>
        <taxon>Bacilli</taxon>
        <taxon>Lactobacillales</taxon>
        <taxon>Lactobacillaceae</taxon>
        <taxon>Secundilactobacillus</taxon>
    </lineage>
</organism>
<proteinExistence type="predicted"/>
<sequence>MNESERKLGKDVQRMNQIMNHLLHDYQAPDNPEEKIDQINRALGIGDREIILKKSSRK</sequence>
<protein>
    <submittedName>
        <fullName evidence="1">Uncharacterized protein</fullName>
    </submittedName>
</protein>
<gene>
    <name evidence="1" type="ORF">FD14_GL001862</name>
</gene>